<reference evidence="2" key="1">
    <citation type="journal article" date="2019" name="Int. J. Syst. Evol. Microbiol.">
        <title>The Global Catalogue of Microorganisms (GCM) 10K type strain sequencing project: providing services to taxonomists for standard genome sequencing and annotation.</title>
        <authorList>
            <consortium name="The Broad Institute Genomics Platform"/>
            <consortium name="The Broad Institute Genome Sequencing Center for Infectious Disease"/>
            <person name="Wu L."/>
            <person name="Ma J."/>
        </authorList>
    </citation>
    <scope>NUCLEOTIDE SEQUENCE [LARGE SCALE GENOMIC DNA]</scope>
    <source>
        <strain evidence="2">JCM 1407</strain>
    </source>
</reference>
<name>A0ABP3UI57_9CLOT</name>
<dbReference type="InterPro" id="IPR014997">
    <property type="entry name" value="DUF1847"/>
</dbReference>
<accession>A0ABP3UI57</accession>
<organism evidence="1 2">
    <name type="scientific">Clostridium oceanicum</name>
    <dbReference type="NCBI Taxonomy" id="1543"/>
    <lineage>
        <taxon>Bacteria</taxon>
        <taxon>Bacillati</taxon>
        <taxon>Bacillota</taxon>
        <taxon>Clostridia</taxon>
        <taxon>Eubacteriales</taxon>
        <taxon>Clostridiaceae</taxon>
        <taxon>Clostridium</taxon>
    </lineage>
</organism>
<gene>
    <name evidence="1" type="ORF">GCM10008906_02960</name>
</gene>
<evidence type="ECO:0000313" key="2">
    <source>
        <dbReference type="Proteomes" id="UP001501510"/>
    </source>
</evidence>
<evidence type="ECO:0008006" key="3">
    <source>
        <dbReference type="Google" id="ProtNLM"/>
    </source>
</evidence>
<evidence type="ECO:0000313" key="1">
    <source>
        <dbReference type="EMBL" id="GAA0732834.1"/>
    </source>
</evidence>
<sequence length="153" mass="16990">MDSYIGLYNRDDLNTMKLAQTCKSTGASRIEEIKRFAIQAGYKKIGIAYCVSVSKYAELLEDYLKDTFEVIKIDCRCGKIPSSEFVSGGKGLSCNPAGQAKILEENDTDFNIVMGLCLGHDIIFNNKSKAPTTTLFVKDRTNNHNTIEGFNNL</sequence>
<comment type="caution">
    <text evidence="1">The sequence shown here is derived from an EMBL/GenBank/DDBJ whole genome shotgun (WGS) entry which is preliminary data.</text>
</comment>
<keyword evidence="2" id="KW-1185">Reference proteome</keyword>
<proteinExistence type="predicted"/>
<protein>
    <recommendedName>
        <fullName evidence="3">Metal-binding protein</fullName>
    </recommendedName>
</protein>
<dbReference type="Proteomes" id="UP001501510">
    <property type="component" value="Unassembled WGS sequence"/>
</dbReference>
<dbReference type="Pfam" id="PF08901">
    <property type="entry name" value="DUF1847"/>
    <property type="match status" value="1"/>
</dbReference>
<dbReference type="RefSeq" id="WP_343758116.1">
    <property type="nucleotide sequence ID" value="NZ_BAAACG010000001.1"/>
</dbReference>
<dbReference type="EMBL" id="BAAACG010000001">
    <property type="protein sequence ID" value="GAA0732834.1"/>
    <property type="molecule type" value="Genomic_DNA"/>
</dbReference>